<dbReference type="InterPro" id="IPR007837">
    <property type="entry name" value="DinB"/>
</dbReference>
<dbReference type="PANTHER" id="PTHR37302">
    <property type="entry name" value="SLR1116 PROTEIN"/>
    <property type="match status" value="1"/>
</dbReference>
<dbReference type="GO" id="GO:0046872">
    <property type="term" value="F:metal ion binding"/>
    <property type="evidence" value="ECO:0007669"/>
    <property type="project" value="UniProtKB-KW"/>
</dbReference>
<comment type="caution">
    <text evidence="4">The sequence shown here is derived from an EMBL/GenBank/DDBJ whole genome shotgun (WGS) entry which is preliminary data.</text>
</comment>
<evidence type="ECO:0000256" key="1">
    <source>
        <dbReference type="ARBA" id="ARBA00008635"/>
    </source>
</evidence>
<evidence type="ECO:0000313" key="4">
    <source>
        <dbReference type="EMBL" id="OOP67827.1"/>
    </source>
</evidence>
<evidence type="ECO:0000313" key="5">
    <source>
        <dbReference type="Proteomes" id="UP000189761"/>
    </source>
</evidence>
<dbReference type="SUPFAM" id="SSF109854">
    <property type="entry name" value="DinB/YfiT-like putative metalloenzymes"/>
    <property type="match status" value="1"/>
</dbReference>
<feature type="binding site" evidence="3">
    <location>
        <position position="140"/>
    </location>
    <ligand>
        <name>a divalent metal cation</name>
        <dbReference type="ChEBI" id="CHEBI:60240"/>
    </ligand>
</feature>
<proteinExistence type="inferred from homology"/>
<keyword evidence="2 3" id="KW-0479">Metal-binding</keyword>
<organism evidence="4 5">
    <name type="scientific">Heyndrickxia oleronia</name>
    <dbReference type="NCBI Taxonomy" id="38875"/>
    <lineage>
        <taxon>Bacteria</taxon>
        <taxon>Bacillati</taxon>
        <taxon>Bacillota</taxon>
        <taxon>Bacilli</taxon>
        <taxon>Bacillales</taxon>
        <taxon>Bacillaceae</taxon>
        <taxon>Heyndrickxia</taxon>
    </lineage>
</organism>
<evidence type="ECO:0000256" key="2">
    <source>
        <dbReference type="ARBA" id="ARBA00022723"/>
    </source>
</evidence>
<accession>A0A8E2I7M7</accession>
<dbReference type="Proteomes" id="UP000189761">
    <property type="component" value="Unassembled WGS sequence"/>
</dbReference>
<name>A0A8E2I7M7_9BACI</name>
<evidence type="ECO:0000256" key="3">
    <source>
        <dbReference type="PIRSR" id="PIRSR607837-1"/>
    </source>
</evidence>
<dbReference type="EMBL" id="MTLA01000156">
    <property type="protein sequence ID" value="OOP67827.1"/>
    <property type="molecule type" value="Genomic_DNA"/>
</dbReference>
<dbReference type="Gene3D" id="1.20.120.450">
    <property type="entry name" value="dinb family like domain"/>
    <property type="match status" value="1"/>
</dbReference>
<gene>
    <name evidence="4" type="ORF">BWZ43_13715</name>
</gene>
<dbReference type="InterPro" id="IPR034660">
    <property type="entry name" value="DinB/YfiT-like"/>
</dbReference>
<reference evidence="4 5" key="1">
    <citation type="submission" date="2017-01" db="EMBL/GenBank/DDBJ databases">
        <title>Draft genome sequence of Bacillus oleronius.</title>
        <authorList>
            <person name="Allam M."/>
        </authorList>
    </citation>
    <scope>NUCLEOTIDE SEQUENCE [LARGE SCALE GENOMIC DNA]</scope>
    <source>
        <strain evidence="4 5">DSM 9356</strain>
    </source>
</reference>
<keyword evidence="5" id="KW-1185">Reference proteome</keyword>
<feature type="binding site" evidence="3">
    <location>
        <position position="136"/>
    </location>
    <ligand>
        <name>a divalent metal cation</name>
        <dbReference type="ChEBI" id="CHEBI:60240"/>
    </ligand>
</feature>
<dbReference type="Pfam" id="PF05163">
    <property type="entry name" value="DinB"/>
    <property type="match status" value="1"/>
</dbReference>
<dbReference type="RefSeq" id="WP_078110427.1">
    <property type="nucleotide sequence ID" value="NZ_CP065424.1"/>
</dbReference>
<sequence length="170" mass="19593">MKHPVIEMYEYHVWANAVIIERLKELPQEIYHQETNSGFSSIAKVLSHIYQVDYAWFEIIKGMSMKEAMSDAFQKGEQLEVKAIEDMEAGYLELSEQNKAFLNQLDDIEKKLVVDNPYAGILETSISESVLHIVTHGSYHRGNIATMLRQLGQTSVMQDYGLYLYAKQKK</sequence>
<dbReference type="PANTHER" id="PTHR37302:SF1">
    <property type="entry name" value="PROTEIN DINB"/>
    <property type="match status" value="1"/>
</dbReference>
<feature type="binding site" evidence="3">
    <location>
        <position position="48"/>
    </location>
    <ligand>
        <name>a divalent metal cation</name>
        <dbReference type="ChEBI" id="CHEBI:60240"/>
    </ligand>
</feature>
<comment type="similarity">
    <text evidence="1">Belongs to the DinB family.</text>
</comment>
<dbReference type="AlphaFoldDB" id="A0A8E2I7M7"/>
<protein>
    <submittedName>
        <fullName evidence="4">Damage-inducible protein DinB</fullName>
    </submittedName>
</protein>